<dbReference type="Proteomes" id="UP000601736">
    <property type="component" value="Unassembled WGS sequence"/>
</dbReference>
<reference evidence="3 4" key="1">
    <citation type="submission" date="2016-10" db="EMBL/GenBank/DDBJ databases">
        <authorList>
            <person name="de Groot N.N."/>
        </authorList>
    </citation>
    <scope>NUCLEOTIDE SEQUENCE [LARGE SCALE GENOMIC DNA]</scope>
    <source>
        <strain evidence="3 4">Nm146</strain>
    </source>
</reference>
<dbReference type="PANTHER" id="PTHR38043:SF1">
    <property type="entry name" value="PROTEIN HEMX"/>
    <property type="match status" value="1"/>
</dbReference>
<protein>
    <submittedName>
        <fullName evidence="3">Uroporphyrin-3 C-methyltransferase</fullName>
    </submittedName>
</protein>
<keyword evidence="3" id="KW-0489">Methyltransferase</keyword>
<name>A0A1I4PI60_9PROT</name>
<evidence type="ECO:0000256" key="1">
    <source>
        <dbReference type="SAM" id="Phobius"/>
    </source>
</evidence>
<dbReference type="EMBL" id="FOUF01000011">
    <property type="protein sequence ID" value="SFM27509.1"/>
    <property type="molecule type" value="Genomic_DNA"/>
</dbReference>
<keyword evidence="3" id="KW-0808">Transferase</keyword>
<evidence type="ECO:0000313" key="2">
    <source>
        <dbReference type="EMBL" id="CAE6508775.1"/>
    </source>
</evidence>
<organism evidence="3 4">
    <name type="scientific">Nitrosomonas nitrosa</name>
    <dbReference type="NCBI Taxonomy" id="52442"/>
    <lineage>
        <taxon>Bacteria</taxon>
        <taxon>Pseudomonadati</taxon>
        <taxon>Pseudomonadota</taxon>
        <taxon>Betaproteobacteria</taxon>
        <taxon>Nitrosomonadales</taxon>
        <taxon>Nitrosomonadaceae</taxon>
        <taxon>Nitrosomonas</taxon>
    </lineage>
</organism>
<keyword evidence="1" id="KW-0812">Transmembrane</keyword>
<dbReference type="EMBL" id="CAJNAP010000023">
    <property type="protein sequence ID" value="CAE6508775.1"/>
    <property type="molecule type" value="Genomic_DNA"/>
</dbReference>
<dbReference type="Proteomes" id="UP000199561">
    <property type="component" value="Unassembled WGS sequence"/>
</dbReference>
<keyword evidence="1" id="KW-0472">Membrane</keyword>
<dbReference type="AlphaFoldDB" id="A0A1I4PI60"/>
<dbReference type="Pfam" id="PF04375">
    <property type="entry name" value="HemX"/>
    <property type="match status" value="1"/>
</dbReference>
<sequence>MNRETQTAPPKTSHLGVTILLLIFLTIIAFYTWQWADRQGHIVETKRTLAEYLNNVDFFGKLPRQRIAEVLTTAEETQRQLDKLSKDVISPDHLALADRLSHLIESIDALPLAMDTHLVKVNFPLEQLISPQGHRWHQFINEIGHDLQQLIRIQKIDDPSIELLSPSQRDLIRENIKLRLRLAQYSLLTHDQTNFQTNLALAINLIHRHYDKQTESVIDILNELNQLHSYTIGEALSKLSARNYRLILDGEDE</sequence>
<dbReference type="InterPro" id="IPR007470">
    <property type="entry name" value="HemX"/>
</dbReference>
<keyword evidence="4" id="KW-1185">Reference proteome</keyword>
<accession>A0A1I4PI60</accession>
<proteinExistence type="predicted"/>
<keyword evidence="1" id="KW-1133">Transmembrane helix</keyword>
<dbReference type="GO" id="GO:0008168">
    <property type="term" value="F:methyltransferase activity"/>
    <property type="evidence" value="ECO:0007669"/>
    <property type="project" value="UniProtKB-KW"/>
</dbReference>
<evidence type="ECO:0000313" key="3">
    <source>
        <dbReference type="EMBL" id="SFM27509.1"/>
    </source>
</evidence>
<feature type="transmembrane region" description="Helical" evidence="1">
    <location>
        <begin position="12"/>
        <end position="33"/>
    </location>
</feature>
<dbReference type="RefSeq" id="WP_090668130.1">
    <property type="nucleotide sequence ID" value="NZ_CAJNAP010000023.1"/>
</dbReference>
<evidence type="ECO:0000313" key="4">
    <source>
        <dbReference type="Proteomes" id="UP000199561"/>
    </source>
</evidence>
<dbReference type="STRING" id="52442.SAMN05421880_11145"/>
<gene>
    <name evidence="2" type="ORF">NMYAN_30072</name>
    <name evidence="3" type="ORF">SAMN05421880_11145</name>
</gene>
<reference evidence="2" key="2">
    <citation type="submission" date="2021-02" db="EMBL/GenBank/DDBJ databases">
        <authorList>
            <person name="Han P."/>
        </authorList>
    </citation>
    <scope>NUCLEOTIDE SEQUENCE</scope>
    <source>
        <strain evidence="2">Nitrosomonas nitrosa 18-3D</strain>
    </source>
</reference>
<dbReference type="GO" id="GO:0032259">
    <property type="term" value="P:methylation"/>
    <property type="evidence" value="ECO:0007669"/>
    <property type="project" value="UniProtKB-KW"/>
</dbReference>
<dbReference type="PANTHER" id="PTHR38043">
    <property type="entry name" value="PROTEIN HEMX"/>
    <property type="match status" value="1"/>
</dbReference>